<reference evidence="8" key="1">
    <citation type="submission" date="2018-05" db="EMBL/GenBank/DDBJ databases">
        <title>Genome sequencing of Phenylobacterium sp. HYN0004.</title>
        <authorList>
            <person name="Yi H."/>
            <person name="Baek C."/>
        </authorList>
    </citation>
    <scope>NUCLEOTIDE SEQUENCE [LARGE SCALE GENOMIC DNA]</scope>
    <source>
        <strain evidence="8">HYN0004</strain>
    </source>
</reference>
<evidence type="ECO:0000313" key="8">
    <source>
        <dbReference type="Proteomes" id="UP000247763"/>
    </source>
</evidence>
<evidence type="ECO:0000256" key="2">
    <source>
        <dbReference type="ARBA" id="ARBA00022748"/>
    </source>
</evidence>
<dbReference type="GO" id="GO:0017004">
    <property type="term" value="P:cytochrome complex assembly"/>
    <property type="evidence" value="ECO:0007669"/>
    <property type="project" value="UniProtKB-KW"/>
</dbReference>
<dbReference type="PANTHER" id="PTHR42852">
    <property type="entry name" value="THIOL:DISULFIDE INTERCHANGE PROTEIN DSBE"/>
    <property type="match status" value="1"/>
</dbReference>
<comment type="subcellular location">
    <subcellularLocation>
        <location evidence="1">Cell envelope</location>
    </subcellularLocation>
</comment>
<dbReference type="GO" id="GO:0030313">
    <property type="term" value="C:cell envelope"/>
    <property type="evidence" value="ECO:0007669"/>
    <property type="project" value="UniProtKB-SubCell"/>
</dbReference>
<evidence type="ECO:0000256" key="4">
    <source>
        <dbReference type="ARBA" id="ARBA00023284"/>
    </source>
</evidence>
<keyword evidence="5" id="KW-0472">Membrane</keyword>
<dbReference type="InterPro" id="IPR013740">
    <property type="entry name" value="Redoxin"/>
</dbReference>
<dbReference type="InterPro" id="IPR013766">
    <property type="entry name" value="Thioredoxin_domain"/>
</dbReference>
<accession>A0A2Z3HJH3</accession>
<dbReference type="InterPro" id="IPR017937">
    <property type="entry name" value="Thioredoxin_CS"/>
</dbReference>
<gene>
    <name evidence="7" type="ORF">HYN04_02180</name>
</gene>
<dbReference type="AlphaFoldDB" id="A0A2Z3HJH3"/>
<evidence type="ECO:0000256" key="3">
    <source>
        <dbReference type="ARBA" id="ARBA00023157"/>
    </source>
</evidence>
<dbReference type="GO" id="GO:0015036">
    <property type="term" value="F:disulfide oxidoreductase activity"/>
    <property type="evidence" value="ECO:0007669"/>
    <property type="project" value="UniProtKB-ARBA"/>
</dbReference>
<keyword evidence="5" id="KW-0812">Transmembrane</keyword>
<evidence type="ECO:0000256" key="1">
    <source>
        <dbReference type="ARBA" id="ARBA00004196"/>
    </source>
</evidence>
<evidence type="ECO:0000313" key="7">
    <source>
        <dbReference type="EMBL" id="AWM76673.1"/>
    </source>
</evidence>
<keyword evidence="2" id="KW-0201">Cytochrome c-type biogenesis</keyword>
<keyword evidence="8" id="KW-1185">Reference proteome</keyword>
<dbReference type="EMBL" id="CP029479">
    <property type="protein sequence ID" value="AWM76673.1"/>
    <property type="molecule type" value="Genomic_DNA"/>
</dbReference>
<dbReference type="PROSITE" id="PS00194">
    <property type="entry name" value="THIOREDOXIN_1"/>
    <property type="match status" value="1"/>
</dbReference>
<keyword evidence="5" id="KW-1133">Transmembrane helix</keyword>
<keyword evidence="4" id="KW-0676">Redox-active center</keyword>
<feature type="domain" description="Thioredoxin" evidence="6">
    <location>
        <begin position="61"/>
        <end position="206"/>
    </location>
</feature>
<dbReference type="InterPro" id="IPR036249">
    <property type="entry name" value="Thioredoxin-like_sf"/>
</dbReference>
<dbReference type="Proteomes" id="UP000247763">
    <property type="component" value="Chromosome"/>
</dbReference>
<sequence>MSQEKEAGSPRLGVLRIALWCAALVGVAGVLYIIAQASITPRAKGGLTDLTRGEMSRLILPAEAAPAPVTSFLDAEGKPVRIGDFRGKVVVVNLWATWCAPCVLEMPTLARLAEAQKGRDVVVLAISIDREKDADKARAFIGKNAPLAFYHDPKSSLPFSLKPPTAAMPTTLIFGRDGVERARMLGEADWAGKDAAAVLDRLVDEK</sequence>
<dbReference type="PANTHER" id="PTHR42852:SF6">
    <property type="entry name" value="THIOL:DISULFIDE INTERCHANGE PROTEIN DSBE"/>
    <property type="match status" value="1"/>
</dbReference>
<dbReference type="OrthoDB" id="9799347at2"/>
<name>A0A2Z3HJH3_9CAUL</name>
<protein>
    <submittedName>
        <fullName evidence="7">TlpA family protein disulfide reductase</fullName>
    </submittedName>
</protein>
<dbReference type="Gene3D" id="3.40.30.10">
    <property type="entry name" value="Glutaredoxin"/>
    <property type="match status" value="1"/>
</dbReference>
<organism evidence="7 8">
    <name type="scientific">Phenylobacterium parvum</name>
    <dbReference type="NCBI Taxonomy" id="2201350"/>
    <lineage>
        <taxon>Bacteria</taxon>
        <taxon>Pseudomonadati</taxon>
        <taxon>Pseudomonadota</taxon>
        <taxon>Alphaproteobacteria</taxon>
        <taxon>Caulobacterales</taxon>
        <taxon>Caulobacteraceae</taxon>
        <taxon>Phenylobacterium</taxon>
    </lineage>
</organism>
<feature type="transmembrane region" description="Helical" evidence="5">
    <location>
        <begin position="12"/>
        <end position="34"/>
    </location>
</feature>
<dbReference type="CDD" id="cd02966">
    <property type="entry name" value="TlpA_like_family"/>
    <property type="match status" value="1"/>
</dbReference>
<dbReference type="RefSeq" id="WP_110449242.1">
    <property type="nucleotide sequence ID" value="NZ_CP029479.1"/>
</dbReference>
<proteinExistence type="predicted"/>
<dbReference type="PROSITE" id="PS51352">
    <property type="entry name" value="THIOREDOXIN_2"/>
    <property type="match status" value="1"/>
</dbReference>
<evidence type="ECO:0000259" key="6">
    <source>
        <dbReference type="PROSITE" id="PS51352"/>
    </source>
</evidence>
<dbReference type="SUPFAM" id="SSF52833">
    <property type="entry name" value="Thioredoxin-like"/>
    <property type="match status" value="1"/>
</dbReference>
<evidence type="ECO:0000256" key="5">
    <source>
        <dbReference type="SAM" id="Phobius"/>
    </source>
</evidence>
<dbReference type="Pfam" id="PF08534">
    <property type="entry name" value="Redoxin"/>
    <property type="match status" value="1"/>
</dbReference>
<dbReference type="InterPro" id="IPR050553">
    <property type="entry name" value="Thioredoxin_ResA/DsbE_sf"/>
</dbReference>
<dbReference type="KEGG" id="phb:HYN04_02180"/>
<keyword evidence="3" id="KW-1015">Disulfide bond</keyword>